<organism evidence="2 3">
    <name type="scientific">Candidatus Geothrix odensensis</name>
    <dbReference type="NCBI Taxonomy" id="2954440"/>
    <lineage>
        <taxon>Bacteria</taxon>
        <taxon>Pseudomonadati</taxon>
        <taxon>Acidobacteriota</taxon>
        <taxon>Holophagae</taxon>
        <taxon>Holophagales</taxon>
        <taxon>Holophagaceae</taxon>
        <taxon>Geothrix</taxon>
    </lineage>
</organism>
<evidence type="ECO:0000259" key="1">
    <source>
        <dbReference type="PROSITE" id="PS50851"/>
    </source>
</evidence>
<dbReference type="Proteomes" id="UP000709959">
    <property type="component" value="Unassembled WGS sequence"/>
</dbReference>
<dbReference type="GO" id="GO:0007165">
    <property type="term" value="P:signal transduction"/>
    <property type="evidence" value="ECO:0007669"/>
    <property type="project" value="InterPro"/>
</dbReference>
<evidence type="ECO:0000313" key="3">
    <source>
        <dbReference type="Proteomes" id="UP000709959"/>
    </source>
</evidence>
<dbReference type="EMBL" id="JADKCH010000001">
    <property type="protein sequence ID" value="MBK8571431.1"/>
    <property type="molecule type" value="Genomic_DNA"/>
</dbReference>
<protein>
    <submittedName>
        <fullName evidence="2">Chemotaxis protein CheW</fullName>
    </submittedName>
</protein>
<dbReference type="PROSITE" id="PS50851">
    <property type="entry name" value="CHEW"/>
    <property type="match status" value="1"/>
</dbReference>
<accession>A0A936K559</accession>
<proteinExistence type="predicted"/>
<sequence length="127" mass="13868">MALSTLDLREVVAMEVVSPLPGRPPGILGVVIFQGEFLPVLAWEDLPGCPRSATLPTALAVLRPRLAIPIDRIIGMIDLAAARLRGPEEHDPASGWSGGHLRVGDRELRLVDPDRLVALLRRFRADR</sequence>
<dbReference type="InterPro" id="IPR002545">
    <property type="entry name" value="CheW-lke_dom"/>
</dbReference>
<feature type="domain" description="CheW-like" evidence="1">
    <location>
        <begin position="1"/>
        <end position="122"/>
    </location>
</feature>
<dbReference type="Pfam" id="PF01584">
    <property type="entry name" value="CheW"/>
    <property type="match status" value="1"/>
</dbReference>
<name>A0A936K559_9BACT</name>
<dbReference type="Gene3D" id="2.30.30.40">
    <property type="entry name" value="SH3 Domains"/>
    <property type="match status" value="1"/>
</dbReference>
<comment type="caution">
    <text evidence="2">The sequence shown here is derived from an EMBL/GenBank/DDBJ whole genome shotgun (WGS) entry which is preliminary data.</text>
</comment>
<dbReference type="InterPro" id="IPR036061">
    <property type="entry name" value="CheW-like_dom_sf"/>
</dbReference>
<reference evidence="2 3" key="1">
    <citation type="submission" date="2020-10" db="EMBL/GenBank/DDBJ databases">
        <title>Connecting structure to function with the recovery of over 1000 high-quality activated sludge metagenome-assembled genomes encoding full-length rRNA genes using long-read sequencing.</title>
        <authorList>
            <person name="Singleton C.M."/>
            <person name="Petriglieri F."/>
            <person name="Kristensen J.M."/>
            <person name="Kirkegaard R.H."/>
            <person name="Michaelsen T.Y."/>
            <person name="Andersen M.H."/>
            <person name="Karst S.M."/>
            <person name="Dueholm M.S."/>
            <person name="Nielsen P.H."/>
            <person name="Albertsen M."/>
        </authorList>
    </citation>
    <scope>NUCLEOTIDE SEQUENCE [LARGE SCALE GENOMIC DNA]</scope>
    <source>
        <strain evidence="2">OdNE_18-Q3-R46-58_MAXAC.008</strain>
    </source>
</reference>
<dbReference type="Gene3D" id="2.40.50.180">
    <property type="entry name" value="CheA-289, Domain 4"/>
    <property type="match status" value="1"/>
</dbReference>
<gene>
    <name evidence="2" type="ORF">IPN91_02085</name>
</gene>
<dbReference type="GO" id="GO:0006935">
    <property type="term" value="P:chemotaxis"/>
    <property type="evidence" value="ECO:0007669"/>
    <property type="project" value="InterPro"/>
</dbReference>
<evidence type="ECO:0000313" key="2">
    <source>
        <dbReference type="EMBL" id="MBK8571431.1"/>
    </source>
</evidence>
<dbReference type="AlphaFoldDB" id="A0A936K559"/>
<dbReference type="SUPFAM" id="SSF50341">
    <property type="entry name" value="CheW-like"/>
    <property type="match status" value="1"/>
</dbReference>